<dbReference type="AlphaFoldDB" id="A0A6J7DZU6"/>
<proteinExistence type="predicted"/>
<sequence>MTEGFFVDYKTLLGGHLKGEIKGKPVGVMKRESFGPRQCVAAAILNLLHRIIKYCRAGLQCLQEYGFFASRDLSNAVGFIIEFGVLRRHSQHGGIDQLRHRGITRAQEAHHSNGSAHNAAQDIATPLVTRYHPIADQKGAGASVIRDDAQSDIVLGISAVNRTG</sequence>
<dbReference type="EMBL" id="CAFBLV010000132">
    <property type="protein sequence ID" value="CAB4873033.1"/>
    <property type="molecule type" value="Genomic_DNA"/>
</dbReference>
<name>A0A6J7DZU6_9ZZZZ</name>
<organism evidence="1">
    <name type="scientific">freshwater metagenome</name>
    <dbReference type="NCBI Taxonomy" id="449393"/>
    <lineage>
        <taxon>unclassified sequences</taxon>
        <taxon>metagenomes</taxon>
        <taxon>ecological metagenomes</taxon>
    </lineage>
</organism>
<gene>
    <name evidence="1" type="ORF">UFOPK3425_00744</name>
</gene>
<accession>A0A6J7DZU6</accession>
<protein>
    <submittedName>
        <fullName evidence="1">Unannotated protein</fullName>
    </submittedName>
</protein>
<evidence type="ECO:0000313" key="1">
    <source>
        <dbReference type="EMBL" id="CAB4873033.1"/>
    </source>
</evidence>
<reference evidence="1" key="1">
    <citation type="submission" date="2020-05" db="EMBL/GenBank/DDBJ databases">
        <authorList>
            <person name="Chiriac C."/>
            <person name="Salcher M."/>
            <person name="Ghai R."/>
            <person name="Kavagutti S V."/>
        </authorList>
    </citation>
    <scope>NUCLEOTIDE SEQUENCE</scope>
</reference>